<feature type="domain" description="Mug135-like C-terminal" evidence="4">
    <location>
        <begin position="130"/>
        <end position="211"/>
    </location>
</feature>
<sequence length="214" mass="23375">MPAIVPPKHNGQFPAPPPPSDPPTANDIAMAAVYELNCINAHGDGGVRDVHVAEAALYKYALLVAAAPKPEAPPPWFAQALEHAMRPVRDDIANLTNDMQAMKKDMEAVKSEVSLINKRQANTQRCAALAYNRTVQPGRAIPFEEVPFPDGTYPWGMMVKNEPLPELTSLEAVRALSSRQSLDYHEGYYPEEAAPEDSLVRERAILLAIGVELA</sequence>
<dbReference type="OrthoDB" id="2803487at2759"/>
<name>A0A1X6N574_9APHY</name>
<evidence type="ECO:0000256" key="2">
    <source>
        <dbReference type="SAM" id="Coils"/>
    </source>
</evidence>
<evidence type="ECO:0000256" key="3">
    <source>
        <dbReference type="SAM" id="MobiDB-lite"/>
    </source>
</evidence>
<dbReference type="InterPro" id="IPR013902">
    <property type="entry name" value="Mug135-like_C"/>
</dbReference>
<proteinExistence type="inferred from homology"/>
<dbReference type="Proteomes" id="UP000194127">
    <property type="component" value="Unassembled WGS sequence"/>
</dbReference>
<protein>
    <recommendedName>
        <fullName evidence="4">Mug135-like C-terminal domain-containing protein</fullName>
    </recommendedName>
</protein>
<dbReference type="AlphaFoldDB" id="A0A1X6N574"/>
<organism evidence="5 6">
    <name type="scientific">Postia placenta MAD-698-R-SB12</name>
    <dbReference type="NCBI Taxonomy" id="670580"/>
    <lineage>
        <taxon>Eukaryota</taxon>
        <taxon>Fungi</taxon>
        <taxon>Dikarya</taxon>
        <taxon>Basidiomycota</taxon>
        <taxon>Agaricomycotina</taxon>
        <taxon>Agaricomycetes</taxon>
        <taxon>Polyporales</taxon>
        <taxon>Adustoporiaceae</taxon>
        <taxon>Rhodonia</taxon>
    </lineage>
</organism>
<dbReference type="RefSeq" id="XP_024340562.1">
    <property type="nucleotide sequence ID" value="XM_024480698.1"/>
</dbReference>
<dbReference type="STRING" id="670580.A0A1X6N574"/>
<accession>A0A1X6N574</accession>
<dbReference type="EMBL" id="KZ110595">
    <property type="protein sequence ID" value="OSX63768.1"/>
    <property type="molecule type" value="Genomic_DNA"/>
</dbReference>
<evidence type="ECO:0000313" key="5">
    <source>
        <dbReference type="EMBL" id="OSX63768.1"/>
    </source>
</evidence>
<evidence type="ECO:0000259" key="4">
    <source>
        <dbReference type="Pfam" id="PF08593"/>
    </source>
</evidence>
<feature type="region of interest" description="Disordered" evidence="3">
    <location>
        <begin position="1"/>
        <end position="26"/>
    </location>
</feature>
<dbReference type="GeneID" id="36325648"/>
<evidence type="ECO:0000313" key="6">
    <source>
        <dbReference type="Proteomes" id="UP000194127"/>
    </source>
</evidence>
<comment type="similarity">
    <text evidence="1">Belongs to the UPF0612 family.</text>
</comment>
<dbReference type="Pfam" id="PF08593">
    <property type="entry name" value="Mug135_C"/>
    <property type="match status" value="1"/>
</dbReference>
<feature type="coiled-coil region" evidence="2">
    <location>
        <begin position="92"/>
        <end position="119"/>
    </location>
</feature>
<keyword evidence="2" id="KW-0175">Coiled coil</keyword>
<gene>
    <name evidence="5" type="ORF">POSPLADRAFT_1055848</name>
</gene>
<reference evidence="5 6" key="1">
    <citation type="submission" date="2017-04" db="EMBL/GenBank/DDBJ databases">
        <title>Genome Sequence of the Model Brown-Rot Fungus Postia placenta SB12.</title>
        <authorList>
            <consortium name="DOE Joint Genome Institute"/>
            <person name="Gaskell J."/>
            <person name="Kersten P."/>
            <person name="Larrondo L.F."/>
            <person name="Canessa P."/>
            <person name="Martinez D."/>
            <person name="Hibbett D."/>
            <person name="Schmoll M."/>
            <person name="Kubicek C.P."/>
            <person name="Martinez A.T."/>
            <person name="Yadav J."/>
            <person name="Master E."/>
            <person name="Magnuson J.K."/>
            <person name="James T."/>
            <person name="Yaver D."/>
            <person name="Berka R."/>
            <person name="Labutti K."/>
            <person name="Lipzen A."/>
            <person name="Aerts A."/>
            <person name="Barry K."/>
            <person name="Henrissat B."/>
            <person name="Blanchette R."/>
            <person name="Grigoriev I."/>
            <person name="Cullen D."/>
        </authorList>
    </citation>
    <scope>NUCLEOTIDE SEQUENCE [LARGE SCALE GENOMIC DNA]</scope>
    <source>
        <strain evidence="5 6">MAD-698-R-SB12</strain>
    </source>
</reference>
<evidence type="ECO:0000256" key="1">
    <source>
        <dbReference type="ARBA" id="ARBA00005788"/>
    </source>
</evidence>
<keyword evidence="6" id="KW-1185">Reference proteome</keyword>